<evidence type="ECO:0000256" key="8">
    <source>
        <dbReference type="RuleBase" id="RU000461"/>
    </source>
</evidence>
<keyword evidence="6 8" id="KW-0503">Monooxygenase</keyword>
<dbReference type="CDD" id="cd20620">
    <property type="entry name" value="CYP132-like"/>
    <property type="match status" value="1"/>
</dbReference>
<dbReference type="InterPro" id="IPR017972">
    <property type="entry name" value="Cyt_P450_CS"/>
</dbReference>
<dbReference type="Pfam" id="PF00067">
    <property type="entry name" value="p450"/>
    <property type="match status" value="1"/>
</dbReference>
<dbReference type="InterPro" id="IPR050196">
    <property type="entry name" value="Cytochrome_P450_Monoox"/>
</dbReference>
<dbReference type="InterPro" id="IPR002401">
    <property type="entry name" value="Cyt_P450_E_grp-I"/>
</dbReference>
<dbReference type="GO" id="GO:0020037">
    <property type="term" value="F:heme binding"/>
    <property type="evidence" value="ECO:0007669"/>
    <property type="project" value="InterPro"/>
</dbReference>
<feature type="compositionally biased region" description="Low complexity" evidence="9">
    <location>
        <begin position="1"/>
        <end position="15"/>
    </location>
</feature>
<name>A0A6J4KN05_9BACT</name>
<dbReference type="GO" id="GO:0005506">
    <property type="term" value="F:iron ion binding"/>
    <property type="evidence" value="ECO:0007669"/>
    <property type="project" value="InterPro"/>
</dbReference>
<protein>
    <submittedName>
        <fullName evidence="10">Cytochrome P450</fullName>
    </submittedName>
</protein>
<comment type="cofactor">
    <cofactor evidence="7">
        <name>heme</name>
        <dbReference type="ChEBI" id="CHEBI:30413"/>
    </cofactor>
</comment>
<dbReference type="InterPro" id="IPR036396">
    <property type="entry name" value="Cyt_P450_sf"/>
</dbReference>
<feature type="region of interest" description="Disordered" evidence="9">
    <location>
        <begin position="1"/>
        <end position="25"/>
    </location>
</feature>
<evidence type="ECO:0000256" key="1">
    <source>
        <dbReference type="ARBA" id="ARBA00010617"/>
    </source>
</evidence>
<dbReference type="PRINTS" id="PR00463">
    <property type="entry name" value="EP450I"/>
</dbReference>
<dbReference type="PANTHER" id="PTHR24291">
    <property type="entry name" value="CYTOCHROME P450 FAMILY 4"/>
    <property type="match status" value="1"/>
</dbReference>
<evidence type="ECO:0000313" key="10">
    <source>
        <dbReference type="EMBL" id="CAA9310373.1"/>
    </source>
</evidence>
<evidence type="ECO:0000256" key="6">
    <source>
        <dbReference type="ARBA" id="ARBA00023033"/>
    </source>
</evidence>
<keyword evidence="3 7" id="KW-0479">Metal-binding</keyword>
<gene>
    <name evidence="10" type="ORF">AVDCRST_MAG68-1314</name>
</gene>
<comment type="similarity">
    <text evidence="1 8">Belongs to the cytochrome P450 family.</text>
</comment>
<organism evidence="10">
    <name type="scientific">uncultured Gemmatimonadota bacterium</name>
    <dbReference type="NCBI Taxonomy" id="203437"/>
    <lineage>
        <taxon>Bacteria</taxon>
        <taxon>Pseudomonadati</taxon>
        <taxon>Gemmatimonadota</taxon>
        <taxon>environmental samples</taxon>
    </lineage>
</organism>
<keyword evidence="4 8" id="KW-0560">Oxidoreductase</keyword>
<dbReference type="GO" id="GO:0016705">
    <property type="term" value="F:oxidoreductase activity, acting on paired donors, with incorporation or reduction of molecular oxygen"/>
    <property type="evidence" value="ECO:0007669"/>
    <property type="project" value="InterPro"/>
</dbReference>
<dbReference type="InterPro" id="IPR001128">
    <property type="entry name" value="Cyt_P450"/>
</dbReference>
<evidence type="ECO:0000256" key="2">
    <source>
        <dbReference type="ARBA" id="ARBA00022617"/>
    </source>
</evidence>
<evidence type="ECO:0000256" key="3">
    <source>
        <dbReference type="ARBA" id="ARBA00022723"/>
    </source>
</evidence>
<evidence type="ECO:0000256" key="5">
    <source>
        <dbReference type="ARBA" id="ARBA00023004"/>
    </source>
</evidence>
<reference evidence="10" key="1">
    <citation type="submission" date="2020-02" db="EMBL/GenBank/DDBJ databases">
        <authorList>
            <person name="Meier V. D."/>
        </authorList>
    </citation>
    <scope>NUCLEOTIDE SEQUENCE</scope>
    <source>
        <strain evidence="10">AVDCRST_MAG68</strain>
    </source>
</reference>
<evidence type="ECO:0000256" key="7">
    <source>
        <dbReference type="PIRSR" id="PIRSR602401-1"/>
    </source>
</evidence>
<feature type="binding site" description="axial binding residue" evidence="7">
    <location>
        <position position="405"/>
    </location>
    <ligand>
        <name>heme</name>
        <dbReference type="ChEBI" id="CHEBI:30413"/>
    </ligand>
    <ligandPart>
        <name>Fe</name>
        <dbReference type="ChEBI" id="CHEBI:18248"/>
    </ligandPart>
</feature>
<dbReference type="EMBL" id="CADCTW010000066">
    <property type="protein sequence ID" value="CAA9310373.1"/>
    <property type="molecule type" value="Genomic_DNA"/>
</dbReference>
<dbReference type="AlphaFoldDB" id="A0A6J4KN05"/>
<evidence type="ECO:0000256" key="4">
    <source>
        <dbReference type="ARBA" id="ARBA00023002"/>
    </source>
</evidence>
<dbReference type="SUPFAM" id="SSF48264">
    <property type="entry name" value="Cytochrome P450"/>
    <property type="match status" value="1"/>
</dbReference>
<dbReference type="GO" id="GO:0004497">
    <property type="term" value="F:monooxygenase activity"/>
    <property type="evidence" value="ECO:0007669"/>
    <property type="project" value="UniProtKB-KW"/>
</dbReference>
<keyword evidence="2 7" id="KW-0349">Heme</keyword>
<sequence>MSLSLPHASASLAHLPDPPGPEKRPSLRHLLAFRRDPLGDFQRMSARWGDVVMFHLANRRAYLLTHPDLVRDVLVTHHRNFIKSLALQRARVLLGNGLLTSEGEFHLRQRRLAQPAFHKEKIAAMAAAMVRHADRTARSWRPGMELDVGREMTRMALDIAGDTLMGADVGGEAEEINRSLTDSLALFDRLHNPFAPLLDRLPVPGTLRMKRARRQLDATIYRAIDLRRRSGEDRDDLLGLLLAARDEEGDGGGMTDLQLRDELLTLFLAGHETTANALAWTWHLLAQNPGAEARLHDELHTVLAGRAPGAEDYPALPYTRAVLAESMRLYPPAWTIGREPLEDFEARGYRIRAGSIVLVSPWLVHRDARWWSEPLEFRPERWLSDAEASHPRYAYFPFGGGPRKCIGEGFAWMEGVLALATLAGRWRLRPVPGAAPTPQPRITLRAIGVRMRVEAV</sequence>
<accession>A0A6J4KN05</accession>
<dbReference type="PROSITE" id="PS00086">
    <property type="entry name" value="CYTOCHROME_P450"/>
    <property type="match status" value="1"/>
</dbReference>
<dbReference type="PRINTS" id="PR00385">
    <property type="entry name" value="P450"/>
</dbReference>
<evidence type="ECO:0000256" key="9">
    <source>
        <dbReference type="SAM" id="MobiDB-lite"/>
    </source>
</evidence>
<proteinExistence type="inferred from homology"/>
<keyword evidence="5 7" id="KW-0408">Iron</keyword>
<dbReference type="PANTHER" id="PTHR24291:SF50">
    <property type="entry name" value="BIFUNCTIONAL ALBAFLAVENONE MONOOXYGENASE_TERPENE SYNTHASE"/>
    <property type="match status" value="1"/>
</dbReference>
<dbReference type="Gene3D" id="1.10.630.10">
    <property type="entry name" value="Cytochrome P450"/>
    <property type="match status" value="1"/>
</dbReference>